<dbReference type="OrthoDB" id="294702at2759"/>
<proteinExistence type="predicted"/>
<reference evidence="1" key="1">
    <citation type="journal article" date="2020" name="Stud. Mycol.">
        <title>101 Dothideomycetes genomes: a test case for predicting lifestyles and emergence of pathogens.</title>
        <authorList>
            <person name="Haridas S."/>
            <person name="Albert R."/>
            <person name="Binder M."/>
            <person name="Bloem J."/>
            <person name="Labutti K."/>
            <person name="Salamov A."/>
            <person name="Andreopoulos B."/>
            <person name="Baker S."/>
            <person name="Barry K."/>
            <person name="Bills G."/>
            <person name="Bluhm B."/>
            <person name="Cannon C."/>
            <person name="Castanera R."/>
            <person name="Culley D."/>
            <person name="Daum C."/>
            <person name="Ezra D."/>
            <person name="Gonzalez J."/>
            <person name="Henrissat B."/>
            <person name="Kuo A."/>
            <person name="Liang C."/>
            <person name="Lipzen A."/>
            <person name="Lutzoni F."/>
            <person name="Magnuson J."/>
            <person name="Mondo S."/>
            <person name="Nolan M."/>
            <person name="Ohm R."/>
            <person name="Pangilinan J."/>
            <person name="Park H.-J."/>
            <person name="Ramirez L."/>
            <person name="Alfaro M."/>
            <person name="Sun H."/>
            <person name="Tritt A."/>
            <person name="Yoshinaga Y."/>
            <person name="Zwiers L.-H."/>
            <person name="Turgeon B."/>
            <person name="Goodwin S."/>
            <person name="Spatafora J."/>
            <person name="Crous P."/>
            <person name="Grigoriev I."/>
        </authorList>
    </citation>
    <scope>NUCLEOTIDE SEQUENCE</scope>
    <source>
        <strain evidence="1">CBS 161.51</strain>
    </source>
</reference>
<dbReference type="AlphaFoldDB" id="A0A6A5STT9"/>
<dbReference type="InterPro" id="IPR029058">
    <property type="entry name" value="AB_hydrolase_fold"/>
</dbReference>
<evidence type="ECO:0008006" key="3">
    <source>
        <dbReference type="Google" id="ProtNLM"/>
    </source>
</evidence>
<protein>
    <recommendedName>
        <fullName evidence="3">AB hydrolase-1 domain-containing protein</fullName>
    </recommendedName>
</protein>
<accession>A0A6A5STT9</accession>
<evidence type="ECO:0000313" key="1">
    <source>
        <dbReference type="EMBL" id="KAF1943583.1"/>
    </source>
</evidence>
<evidence type="ECO:0000313" key="2">
    <source>
        <dbReference type="Proteomes" id="UP000800038"/>
    </source>
</evidence>
<dbReference type="EMBL" id="ML976024">
    <property type="protein sequence ID" value="KAF1943583.1"/>
    <property type="molecule type" value="Genomic_DNA"/>
</dbReference>
<name>A0A6A5STT9_9PLEO</name>
<keyword evidence="2" id="KW-1185">Reference proteome</keyword>
<organism evidence="1 2">
    <name type="scientific">Clathrospora elynae</name>
    <dbReference type="NCBI Taxonomy" id="706981"/>
    <lineage>
        <taxon>Eukaryota</taxon>
        <taxon>Fungi</taxon>
        <taxon>Dikarya</taxon>
        <taxon>Ascomycota</taxon>
        <taxon>Pezizomycotina</taxon>
        <taxon>Dothideomycetes</taxon>
        <taxon>Pleosporomycetidae</taxon>
        <taxon>Pleosporales</taxon>
        <taxon>Diademaceae</taxon>
        <taxon>Clathrospora</taxon>
    </lineage>
</organism>
<dbReference type="Proteomes" id="UP000800038">
    <property type="component" value="Unassembled WGS sequence"/>
</dbReference>
<dbReference type="Gene3D" id="3.40.50.1820">
    <property type="entry name" value="alpha/beta hydrolase"/>
    <property type="match status" value="1"/>
</dbReference>
<gene>
    <name evidence="1" type="ORF">EJ02DRAFT_464923</name>
</gene>
<sequence length="249" mass="27195">MTYAISNNISAPLSAASSMTAPATTAARCRTCTKPQKRILAADTARDLTNLLATTHLQPPYLLVAHSYGGIILRTFFQLQIFSAEEPVKAILLFDTATELMLQLFPRVPPLALVEVGGNVDVAALTNLPMDSGFSDEEWKYAVAAEKRCTHALGLEDTHASAHALALHRQLDGKGFGQRPLTVVQCNMAADYQFLYDEVVKLGNGSEEERRAARNFIETWRLFHGQIASAQCGLSTDARMRVWGNGGMI</sequence>
<dbReference type="SUPFAM" id="SSF53474">
    <property type="entry name" value="alpha/beta-Hydrolases"/>
    <property type="match status" value="1"/>
</dbReference>